<dbReference type="STRING" id="49390.A0A068UCF7"/>
<dbReference type="FunCoup" id="A0A068UCF7">
    <property type="interactions" value="2"/>
</dbReference>
<evidence type="ECO:0000313" key="2">
    <source>
        <dbReference type="EMBL" id="CDP05884.1"/>
    </source>
</evidence>
<evidence type="ECO:0000256" key="1">
    <source>
        <dbReference type="ARBA" id="ARBA00005536"/>
    </source>
</evidence>
<dbReference type="InterPro" id="IPR042277">
    <property type="entry name" value="IST1-like"/>
</dbReference>
<dbReference type="AlphaFoldDB" id="A0A068UCF7"/>
<dbReference type="OrthoDB" id="1562910at2759"/>
<gene>
    <name evidence="2" type="ORF">GSCOC_T00021195001</name>
</gene>
<proteinExistence type="inferred from homology"/>
<accession>A0A068UCF7</accession>
<dbReference type="EMBL" id="HG739103">
    <property type="protein sequence ID" value="CDP05884.1"/>
    <property type="molecule type" value="Genomic_DNA"/>
</dbReference>
<organism evidence="2 3">
    <name type="scientific">Coffea canephora</name>
    <name type="common">Robusta coffee</name>
    <dbReference type="NCBI Taxonomy" id="49390"/>
    <lineage>
        <taxon>Eukaryota</taxon>
        <taxon>Viridiplantae</taxon>
        <taxon>Streptophyta</taxon>
        <taxon>Embryophyta</taxon>
        <taxon>Tracheophyta</taxon>
        <taxon>Spermatophyta</taxon>
        <taxon>Magnoliopsida</taxon>
        <taxon>eudicotyledons</taxon>
        <taxon>Gunneridae</taxon>
        <taxon>Pentapetalae</taxon>
        <taxon>asterids</taxon>
        <taxon>lamiids</taxon>
        <taxon>Gentianales</taxon>
        <taxon>Rubiaceae</taxon>
        <taxon>Ixoroideae</taxon>
        <taxon>Gardenieae complex</taxon>
        <taxon>Bertiereae - Coffeeae clade</taxon>
        <taxon>Coffeeae</taxon>
        <taxon>Coffea</taxon>
    </lineage>
</organism>
<dbReference type="Proteomes" id="UP000295252">
    <property type="component" value="Chromosome VII"/>
</dbReference>
<name>A0A068UCF7_COFCA</name>
<protein>
    <submittedName>
        <fullName evidence="2">Uncharacterized protein</fullName>
    </submittedName>
</protein>
<sequence>MMRQLRADIAELLQNGQHKAALSRTVQLHKDELKLSAYDQVDKFCDCVVKNLKDIRPDRKLPVDVCEAISSLIFAASRCGELPELHSLRYLFKGLLGPQFERANVELLPGNTVNSLIKQSLVVKSVAEDVKIQLINDIARDYKQDIGPLSNDGANGIKDQTRPKKFEEMLPDIGPKLALQDCKDMVTFWSNFPDKIPRSPIAHVHPKLPDYDDLVVQFGNLKKEYMQKISNK</sequence>
<dbReference type="InterPro" id="IPR005061">
    <property type="entry name" value="Ist1"/>
</dbReference>
<comment type="similarity">
    <text evidence="1">Belongs to the IST1 family.</text>
</comment>
<dbReference type="OMA" id="NSIANDH"/>
<dbReference type="PhylomeDB" id="A0A068UCF7"/>
<keyword evidence="3" id="KW-1185">Reference proteome</keyword>
<evidence type="ECO:0000313" key="3">
    <source>
        <dbReference type="Proteomes" id="UP000295252"/>
    </source>
</evidence>
<dbReference type="PANTHER" id="PTHR12161:SF58">
    <property type="entry name" value="REGULATOR OF VPS4 ACTIVITY IN THE MVB PATHWAY PROTEIN"/>
    <property type="match status" value="1"/>
</dbReference>
<dbReference type="Gramene" id="CDP05884">
    <property type="protein sequence ID" value="CDP05884"/>
    <property type="gene ID" value="GSCOC_T00021195001"/>
</dbReference>
<dbReference type="PANTHER" id="PTHR12161">
    <property type="entry name" value="IST1 FAMILY MEMBER"/>
    <property type="match status" value="1"/>
</dbReference>
<dbReference type="InParanoid" id="A0A068UCF7"/>
<reference evidence="3" key="1">
    <citation type="journal article" date="2014" name="Science">
        <title>The coffee genome provides insight into the convergent evolution of caffeine biosynthesis.</title>
        <authorList>
            <person name="Denoeud F."/>
            <person name="Carretero-Paulet L."/>
            <person name="Dereeper A."/>
            <person name="Droc G."/>
            <person name="Guyot R."/>
            <person name="Pietrella M."/>
            <person name="Zheng C."/>
            <person name="Alberti A."/>
            <person name="Anthony F."/>
            <person name="Aprea G."/>
            <person name="Aury J.M."/>
            <person name="Bento P."/>
            <person name="Bernard M."/>
            <person name="Bocs S."/>
            <person name="Campa C."/>
            <person name="Cenci A."/>
            <person name="Combes M.C."/>
            <person name="Crouzillat D."/>
            <person name="Da Silva C."/>
            <person name="Daddiego L."/>
            <person name="De Bellis F."/>
            <person name="Dussert S."/>
            <person name="Garsmeur O."/>
            <person name="Gayraud T."/>
            <person name="Guignon V."/>
            <person name="Jahn K."/>
            <person name="Jamilloux V."/>
            <person name="Joet T."/>
            <person name="Labadie K."/>
            <person name="Lan T."/>
            <person name="Leclercq J."/>
            <person name="Lepelley M."/>
            <person name="Leroy T."/>
            <person name="Li L.T."/>
            <person name="Librado P."/>
            <person name="Lopez L."/>
            <person name="Munoz A."/>
            <person name="Noel B."/>
            <person name="Pallavicini A."/>
            <person name="Perrotta G."/>
            <person name="Poncet V."/>
            <person name="Pot D."/>
            <person name="Priyono X."/>
            <person name="Rigoreau M."/>
            <person name="Rouard M."/>
            <person name="Rozas J."/>
            <person name="Tranchant-Dubreuil C."/>
            <person name="VanBuren R."/>
            <person name="Zhang Q."/>
            <person name="Andrade A.C."/>
            <person name="Argout X."/>
            <person name="Bertrand B."/>
            <person name="de Kochko A."/>
            <person name="Graziosi G."/>
            <person name="Henry R.J."/>
            <person name="Jayarama X."/>
            <person name="Ming R."/>
            <person name="Nagai C."/>
            <person name="Rounsley S."/>
            <person name="Sankoff D."/>
            <person name="Giuliano G."/>
            <person name="Albert V.A."/>
            <person name="Wincker P."/>
            <person name="Lashermes P."/>
        </authorList>
    </citation>
    <scope>NUCLEOTIDE SEQUENCE [LARGE SCALE GENOMIC DNA]</scope>
    <source>
        <strain evidence="3">cv. DH200-94</strain>
    </source>
</reference>
<dbReference type="GO" id="GO:0015031">
    <property type="term" value="P:protein transport"/>
    <property type="evidence" value="ECO:0007669"/>
    <property type="project" value="InterPro"/>
</dbReference>
<dbReference type="Gene3D" id="1.20.1260.60">
    <property type="entry name" value="Vacuolar protein sorting-associated protein Ist1"/>
    <property type="match status" value="1"/>
</dbReference>
<dbReference type="Pfam" id="PF03398">
    <property type="entry name" value="Ist1"/>
    <property type="match status" value="1"/>
</dbReference>